<dbReference type="InterPro" id="IPR000653">
    <property type="entry name" value="DegT/StrS_aminotransferase"/>
</dbReference>
<evidence type="ECO:0000256" key="3">
    <source>
        <dbReference type="ARBA" id="ARBA00037999"/>
    </source>
</evidence>
<dbReference type="PIRSF" id="PIRSF000390">
    <property type="entry name" value="PLP_StrS"/>
    <property type="match status" value="1"/>
</dbReference>
<dbReference type="CDD" id="cd00616">
    <property type="entry name" value="AHBA_syn"/>
    <property type="match status" value="1"/>
</dbReference>
<dbReference type="RefSeq" id="WP_182416146.1">
    <property type="nucleotide sequence ID" value="NZ_CP055153.1"/>
</dbReference>
<dbReference type="KEGG" id="add:HUW48_13365"/>
<dbReference type="GO" id="GO:0008483">
    <property type="term" value="F:transaminase activity"/>
    <property type="evidence" value="ECO:0007669"/>
    <property type="project" value="TreeGrafter"/>
</dbReference>
<comment type="cofactor">
    <cofactor evidence="1">
        <name>pyridoxal 5'-phosphate</name>
        <dbReference type="ChEBI" id="CHEBI:597326"/>
    </cofactor>
</comment>
<dbReference type="Gene3D" id="3.40.640.10">
    <property type="entry name" value="Type I PLP-dependent aspartate aminotransferase-like (Major domain)"/>
    <property type="match status" value="1"/>
</dbReference>
<dbReference type="Pfam" id="PF01041">
    <property type="entry name" value="DegT_DnrJ_EryC1"/>
    <property type="match status" value="1"/>
</dbReference>
<dbReference type="PANTHER" id="PTHR30244:SF34">
    <property type="entry name" value="DTDP-4-AMINO-4,6-DIDEOXYGALACTOSE TRANSAMINASE"/>
    <property type="match status" value="1"/>
</dbReference>
<dbReference type="AlphaFoldDB" id="A0A7L7L823"/>
<dbReference type="EMBL" id="CP055153">
    <property type="protein sequence ID" value="QMU28966.1"/>
    <property type="molecule type" value="Genomic_DNA"/>
</dbReference>
<dbReference type="SUPFAM" id="SSF53383">
    <property type="entry name" value="PLP-dependent transferases"/>
    <property type="match status" value="1"/>
</dbReference>
<name>A0A7L7L823_9BACT</name>
<keyword evidence="6" id="KW-1185">Reference proteome</keyword>
<dbReference type="InterPro" id="IPR015424">
    <property type="entry name" value="PyrdxlP-dep_Trfase"/>
</dbReference>
<dbReference type="PANTHER" id="PTHR30244">
    <property type="entry name" value="TRANSAMINASE"/>
    <property type="match status" value="1"/>
</dbReference>
<comment type="similarity">
    <text evidence="3 4">Belongs to the DegT/DnrJ/EryC1 family.</text>
</comment>
<dbReference type="Gene3D" id="3.90.1150.10">
    <property type="entry name" value="Aspartate Aminotransferase, domain 1"/>
    <property type="match status" value="1"/>
</dbReference>
<sequence>MENLTATGFKNINGELLSGLEEIALRNTSKQFRPGVDYIPVTGKVLDAQDLLYGVDATLDGWLTTGRFGPEFEKNLAEWVGVKYSFLVNSGSSANLVAFYALTSPKLKDRAIKPGDEVITVAAGFPTTVNPMIQFGCIPVFIDVDIPTYNIKAELIEQAITPKTKAIMMAHTLGNPFNLSVVKEIAKKYKLWLIEDDCDALGATYQGKKTGTWGDLATLSFYPAHHITMGEGGAVLVNNLNLRRIVESFRDWGRDCYCVPGADNTCGKRFCWKLGELPEGYDHKYTYSHIGFNLKVTDMQAAIGISQLKKADYFVEKRRENHKLLYQKLKPFEDHFILPEATPEANPSWFGFMISIRENSPINRKDLVSYLEENKIGTRLLFAGNLLRQPAYQNIQYRKVGDLTNTDFIMNNSFWLGVWPGLEEQHYDYMVETLHTYFKQNNISRGES</sequence>
<dbReference type="InterPro" id="IPR015421">
    <property type="entry name" value="PyrdxlP-dep_Trfase_major"/>
</dbReference>
<proteinExistence type="inferred from homology"/>
<dbReference type="Proteomes" id="UP000514509">
    <property type="component" value="Chromosome"/>
</dbReference>
<protein>
    <submittedName>
        <fullName evidence="5">Lipopolysaccharide biosynthesis protein RfbH</fullName>
    </submittedName>
</protein>
<evidence type="ECO:0000256" key="2">
    <source>
        <dbReference type="ARBA" id="ARBA00022898"/>
    </source>
</evidence>
<dbReference type="InterPro" id="IPR015422">
    <property type="entry name" value="PyrdxlP-dep_Trfase_small"/>
</dbReference>
<gene>
    <name evidence="5" type="primary">rfbH</name>
    <name evidence="5" type="ORF">HUW48_13365</name>
</gene>
<evidence type="ECO:0000256" key="1">
    <source>
        <dbReference type="ARBA" id="ARBA00001933"/>
    </source>
</evidence>
<dbReference type="NCBIfam" id="NF011936">
    <property type="entry name" value="PRK15407.1"/>
    <property type="match status" value="1"/>
</dbReference>
<accession>A0A7L7L823</accession>
<evidence type="ECO:0000313" key="5">
    <source>
        <dbReference type="EMBL" id="QMU28966.1"/>
    </source>
</evidence>
<dbReference type="GO" id="GO:0000271">
    <property type="term" value="P:polysaccharide biosynthetic process"/>
    <property type="evidence" value="ECO:0007669"/>
    <property type="project" value="TreeGrafter"/>
</dbReference>
<evidence type="ECO:0000313" key="6">
    <source>
        <dbReference type="Proteomes" id="UP000514509"/>
    </source>
</evidence>
<keyword evidence="2 4" id="KW-0663">Pyridoxal phosphate</keyword>
<organism evidence="5 6">
    <name type="scientific">Adhaeribacter radiodurans</name>
    <dbReference type="NCBI Taxonomy" id="2745197"/>
    <lineage>
        <taxon>Bacteria</taxon>
        <taxon>Pseudomonadati</taxon>
        <taxon>Bacteroidota</taxon>
        <taxon>Cytophagia</taxon>
        <taxon>Cytophagales</taxon>
        <taxon>Hymenobacteraceae</taxon>
        <taxon>Adhaeribacter</taxon>
    </lineage>
</organism>
<dbReference type="GO" id="GO:0030170">
    <property type="term" value="F:pyridoxal phosphate binding"/>
    <property type="evidence" value="ECO:0007669"/>
    <property type="project" value="TreeGrafter"/>
</dbReference>
<evidence type="ECO:0000256" key="4">
    <source>
        <dbReference type="RuleBase" id="RU004508"/>
    </source>
</evidence>
<reference evidence="5 6" key="1">
    <citation type="submission" date="2020-08" db="EMBL/GenBank/DDBJ databases">
        <title>Adhaeribacter dokdonensis sp. nov., isolated from the rhizosphere of Elymus tsukushiensis, a plant native to the Dokdo Islands, Republic of Korea.</title>
        <authorList>
            <person name="Ghim S.Y."/>
        </authorList>
    </citation>
    <scope>NUCLEOTIDE SEQUENCE [LARGE SCALE GENOMIC DNA]</scope>
    <source>
        <strain evidence="5 6">KUDC8001</strain>
    </source>
</reference>
<dbReference type="FunFam" id="3.40.640.10:FF:000079">
    <property type="entry name" value="LPS biosynthesis protein"/>
    <property type="match status" value="1"/>
</dbReference>